<proteinExistence type="predicted"/>
<sequence length="426" mass="47142">MKCLTKALLAFLLIMPLFSLAQSNYKPGYVITLKGDTLHGFIDYREWNSNPNSINFKITLNATKPQSFTPVDIVYFNIDDIDAYQTYAGKISTDGTNAVNPSSRDTSFKIASVFLKILQKGKNLELFSYTDRIKSRFYIGEAPGYKPLELEYRLYVDANAQNSAGGIVTENTYLKQLFALANKYDAMDSELEKIFQAEGYSDWFILKIVSKINKISASNYKKNHKVNSGVKLFVNAGINVSNISPGSTSSFALAGGKSNTSFGPTAGFGIAILPNANTGKLQLRAEVTIGTASYSSLYENKVSPYIGVKASFNDLIIAFAPEIIYNFYNGENFKFYAGAGILIGYNNYSNAVFGPQNPNDNFDGTASNDPYYFRNTETSFVIKAGIQFSKNWGIFADYVSSVPLTSGGYFQLNNTQERVGINYLFK</sequence>
<dbReference type="AlphaFoldDB" id="A0A562TWG6"/>
<evidence type="ECO:0000256" key="1">
    <source>
        <dbReference type="SAM" id="SignalP"/>
    </source>
</evidence>
<evidence type="ECO:0000313" key="2">
    <source>
        <dbReference type="EMBL" id="TWI97210.1"/>
    </source>
</evidence>
<name>A0A562TWG6_9SPHI</name>
<accession>A0A562TWG6</accession>
<gene>
    <name evidence="2" type="ORF">JN11_03671</name>
</gene>
<feature type="signal peptide" evidence="1">
    <location>
        <begin position="1"/>
        <end position="21"/>
    </location>
</feature>
<dbReference type="Proteomes" id="UP000317010">
    <property type="component" value="Unassembled WGS sequence"/>
</dbReference>
<dbReference type="OrthoDB" id="677565at2"/>
<protein>
    <submittedName>
        <fullName evidence="2">Outer membrane protein with beta-barrel domain</fullName>
    </submittedName>
</protein>
<dbReference type="RefSeq" id="WP_144914790.1">
    <property type="nucleotide sequence ID" value="NZ_VLLI01000011.1"/>
</dbReference>
<evidence type="ECO:0000313" key="3">
    <source>
        <dbReference type="Proteomes" id="UP000317010"/>
    </source>
</evidence>
<organism evidence="2 3">
    <name type="scientific">Mucilaginibacter frigoritolerans</name>
    <dbReference type="NCBI Taxonomy" id="652788"/>
    <lineage>
        <taxon>Bacteria</taxon>
        <taxon>Pseudomonadati</taxon>
        <taxon>Bacteroidota</taxon>
        <taxon>Sphingobacteriia</taxon>
        <taxon>Sphingobacteriales</taxon>
        <taxon>Sphingobacteriaceae</taxon>
        <taxon>Mucilaginibacter</taxon>
    </lineage>
</organism>
<keyword evidence="1" id="KW-0732">Signal</keyword>
<keyword evidence="3" id="KW-1185">Reference proteome</keyword>
<comment type="caution">
    <text evidence="2">The sequence shown here is derived from an EMBL/GenBank/DDBJ whole genome shotgun (WGS) entry which is preliminary data.</text>
</comment>
<reference evidence="2 3" key="1">
    <citation type="submission" date="2019-07" db="EMBL/GenBank/DDBJ databases">
        <title>Genomic Encyclopedia of Archaeal and Bacterial Type Strains, Phase II (KMG-II): from individual species to whole genera.</title>
        <authorList>
            <person name="Goeker M."/>
        </authorList>
    </citation>
    <scope>NUCLEOTIDE SEQUENCE [LARGE SCALE GENOMIC DNA]</scope>
    <source>
        <strain evidence="2 3">ATCC BAA-1854</strain>
    </source>
</reference>
<feature type="chain" id="PRO_5021888213" evidence="1">
    <location>
        <begin position="22"/>
        <end position="426"/>
    </location>
</feature>
<dbReference type="EMBL" id="VLLI01000011">
    <property type="protein sequence ID" value="TWI97210.1"/>
    <property type="molecule type" value="Genomic_DNA"/>
</dbReference>